<dbReference type="EMBL" id="JAGYPE020000097">
    <property type="protein sequence ID" value="MCH6269400.1"/>
    <property type="molecule type" value="Genomic_DNA"/>
</dbReference>
<evidence type="ECO:0000313" key="2">
    <source>
        <dbReference type="EMBL" id="MBS4188244.1"/>
    </source>
</evidence>
<keyword evidence="1" id="KW-1133">Transmembrane helix</keyword>
<feature type="transmembrane region" description="Helical" evidence="1">
    <location>
        <begin position="146"/>
        <end position="164"/>
    </location>
</feature>
<comment type="caution">
    <text evidence="2">The sequence shown here is derived from an EMBL/GenBank/DDBJ whole genome shotgun (WGS) entry which is preliminary data.</text>
</comment>
<keyword evidence="4" id="KW-1185">Reference proteome</keyword>
<keyword evidence="1" id="KW-0812">Transmembrane</keyword>
<evidence type="ECO:0000313" key="4">
    <source>
        <dbReference type="Proteomes" id="UP000677265"/>
    </source>
</evidence>
<proteinExistence type="predicted"/>
<dbReference type="AlphaFoldDB" id="A0A942YF95"/>
<feature type="transmembrane region" description="Helical" evidence="1">
    <location>
        <begin position="109"/>
        <end position="126"/>
    </location>
</feature>
<dbReference type="Proteomes" id="UP000677265">
    <property type="component" value="Unassembled WGS sequence"/>
</dbReference>
<feature type="transmembrane region" description="Helical" evidence="1">
    <location>
        <begin position="71"/>
        <end position="89"/>
    </location>
</feature>
<dbReference type="EMBL" id="JAGYPE010000010">
    <property type="protein sequence ID" value="MBS4188244.1"/>
    <property type="molecule type" value="Genomic_DNA"/>
</dbReference>
<keyword evidence="1" id="KW-0472">Membrane</keyword>
<evidence type="ECO:0000313" key="3">
    <source>
        <dbReference type="EMBL" id="MCH6269400.1"/>
    </source>
</evidence>
<dbReference type="RefSeq" id="WP_213148032.1">
    <property type="nucleotide sequence ID" value="NZ_JAGYPE020000097.1"/>
</dbReference>
<evidence type="ECO:0008006" key="5">
    <source>
        <dbReference type="Google" id="ProtNLM"/>
    </source>
</evidence>
<evidence type="ECO:0000256" key="1">
    <source>
        <dbReference type="SAM" id="Phobius"/>
    </source>
</evidence>
<reference evidence="2" key="1">
    <citation type="submission" date="2021-05" db="EMBL/GenBank/DDBJ databases">
        <title>Novel Bacillus species.</title>
        <authorList>
            <person name="Liu G."/>
        </authorList>
    </citation>
    <scope>NUCLEOTIDE SEQUENCE</scope>
    <source>
        <strain evidence="2 4">FJAT-50051</strain>
    </source>
</reference>
<accession>A0A942YF95</accession>
<sequence>MRTTRQYRSPYAAMLWSVVLPGFGQFYNRDYIMGFTLLILEFVINVKAKLNLALVFSFDGNLPGAKPPIDYSWGLFYPSLYGFAIWHAYNTAKTNNQILEGNVENRTYLSGFFLGIVLGMDFGLFWHDGPILKSLPLFDAPVFNGIFFGLVMGLIGQLLENNVYRKNKRKKMRAT</sequence>
<protein>
    <recommendedName>
        <fullName evidence="5">DUF5683 domain-containing protein</fullName>
    </recommendedName>
</protein>
<gene>
    <name evidence="3" type="ORF">KHB02_028115</name>
    <name evidence="2" type="ORF">KHB02_43475</name>
</gene>
<organism evidence="2">
    <name type="scientific">Neobacillus citreus</name>
    <dbReference type="NCBI Taxonomy" id="2833578"/>
    <lineage>
        <taxon>Bacteria</taxon>
        <taxon>Bacillati</taxon>
        <taxon>Bacillota</taxon>
        <taxon>Bacilli</taxon>
        <taxon>Bacillales</taxon>
        <taxon>Bacillaceae</taxon>
        <taxon>Neobacillus</taxon>
    </lineage>
</organism>
<name>A0A942YF95_9BACI</name>